<keyword evidence="2 6" id="KW-0812">Transmembrane</keyword>
<feature type="region of interest" description="Disordered" evidence="5">
    <location>
        <begin position="1"/>
        <end position="41"/>
    </location>
</feature>
<evidence type="ECO:0000256" key="4">
    <source>
        <dbReference type="ARBA" id="ARBA00023136"/>
    </source>
</evidence>
<dbReference type="AlphaFoldDB" id="A0A139ABP9"/>
<keyword evidence="4 6" id="KW-0472">Membrane</keyword>
<keyword evidence="8" id="KW-1185">Reference proteome</keyword>
<comment type="subcellular location">
    <subcellularLocation>
        <location evidence="1">Endomembrane system</location>
        <topology evidence="1">Multi-pass membrane protein</topology>
    </subcellularLocation>
</comment>
<feature type="transmembrane region" description="Helical" evidence="6">
    <location>
        <begin position="193"/>
        <end position="211"/>
    </location>
</feature>
<dbReference type="Proteomes" id="UP000070544">
    <property type="component" value="Unassembled WGS sequence"/>
</dbReference>
<evidence type="ECO:0000256" key="3">
    <source>
        <dbReference type="ARBA" id="ARBA00022989"/>
    </source>
</evidence>
<dbReference type="PANTHER" id="PTHR10989">
    <property type="entry name" value="ANDROGEN-INDUCED PROTEIN 1-RELATED"/>
    <property type="match status" value="1"/>
</dbReference>
<dbReference type="GO" id="GO:0012505">
    <property type="term" value="C:endomembrane system"/>
    <property type="evidence" value="ECO:0007669"/>
    <property type="project" value="UniProtKB-SubCell"/>
</dbReference>
<dbReference type="OrthoDB" id="1898221at2759"/>
<organism evidence="7 8">
    <name type="scientific">Gonapodya prolifera (strain JEL478)</name>
    <name type="common">Monoblepharis prolifera</name>
    <dbReference type="NCBI Taxonomy" id="1344416"/>
    <lineage>
        <taxon>Eukaryota</taxon>
        <taxon>Fungi</taxon>
        <taxon>Fungi incertae sedis</taxon>
        <taxon>Chytridiomycota</taxon>
        <taxon>Chytridiomycota incertae sedis</taxon>
        <taxon>Monoblepharidomycetes</taxon>
        <taxon>Monoblepharidales</taxon>
        <taxon>Gonapodyaceae</taxon>
        <taxon>Gonapodya</taxon>
    </lineage>
</organism>
<feature type="transmembrane region" description="Helical" evidence="6">
    <location>
        <begin position="302"/>
        <end position="320"/>
    </location>
</feature>
<evidence type="ECO:0000256" key="2">
    <source>
        <dbReference type="ARBA" id="ARBA00022692"/>
    </source>
</evidence>
<proteinExistence type="predicted"/>
<dbReference type="GO" id="GO:0016020">
    <property type="term" value="C:membrane"/>
    <property type="evidence" value="ECO:0007669"/>
    <property type="project" value="InterPro"/>
</dbReference>
<feature type="transmembrane region" description="Helical" evidence="6">
    <location>
        <begin position="231"/>
        <end position="252"/>
    </location>
</feature>
<dbReference type="InterPro" id="IPR006838">
    <property type="entry name" value="ADTRP_AIG1"/>
</dbReference>
<keyword evidence="3 6" id="KW-1133">Transmembrane helix</keyword>
<sequence>MDPPMNPPRASSPLRSSSPHRDDDLPKRPALSRSNSKRERLSKYLSTGGRHSFVTKVTEIGGVGGHLISKHALVLGQPTVKPSLSSVFADATRIPGEVWKGLRGLDAWWTAETAARAAFYWCGMSVFIHGWGELDHSTSVQLDDVYDIQAYARFILGSKFKYLTIIAYAMFFGVQVIGLWETIINRHHNQTKAALLALSLPVETIVSLLYWSMYFYDVNLVVAADAEKADIFTDLCYHLFPALWLWADLLTYSDKQERRVASDTFMLFGATYYVWLNMGFHFNRSWPYPFLDMLTFWQRTLFFVAVIGVGVSFNAVATVVHNRMHCAAAAADVRGRKAVVQVETGRAA</sequence>
<evidence type="ECO:0000313" key="7">
    <source>
        <dbReference type="EMBL" id="KXS14177.1"/>
    </source>
</evidence>
<name>A0A139ABP9_GONPJ</name>
<reference evidence="7 8" key="1">
    <citation type="journal article" date="2015" name="Genome Biol. Evol.">
        <title>Phylogenomic analyses indicate that early fungi evolved digesting cell walls of algal ancestors of land plants.</title>
        <authorList>
            <person name="Chang Y."/>
            <person name="Wang S."/>
            <person name="Sekimoto S."/>
            <person name="Aerts A.L."/>
            <person name="Choi C."/>
            <person name="Clum A."/>
            <person name="LaButti K.M."/>
            <person name="Lindquist E.A."/>
            <person name="Yee Ngan C."/>
            <person name="Ohm R.A."/>
            <person name="Salamov A.A."/>
            <person name="Grigoriev I.V."/>
            <person name="Spatafora J.W."/>
            <person name="Berbee M.L."/>
        </authorList>
    </citation>
    <scope>NUCLEOTIDE SEQUENCE [LARGE SCALE GENOMIC DNA]</scope>
    <source>
        <strain evidence="7 8">JEL478</strain>
    </source>
</reference>
<dbReference type="PANTHER" id="PTHR10989:SF16">
    <property type="entry name" value="AT02829P-RELATED"/>
    <property type="match status" value="1"/>
</dbReference>
<feature type="transmembrane region" description="Helical" evidence="6">
    <location>
        <begin position="264"/>
        <end position="282"/>
    </location>
</feature>
<accession>A0A139ABP9</accession>
<evidence type="ECO:0000313" key="8">
    <source>
        <dbReference type="Proteomes" id="UP000070544"/>
    </source>
</evidence>
<dbReference type="EMBL" id="KQ965771">
    <property type="protein sequence ID" value="KXS14177.1"/>
    <property type="molecule type" value="Genomic_DNA"/>
</dbReference>
<gene>
    <name evidence="7" type="ORF">M427DRAFT_156173</name>
</gene>
<protein>
    <recommendedName>
        <fullName evidence="9">FAR-17a/AIG1-like protein</fullName>
    </recommendedName>
</protein>
<feature type="compositionally biased region" description="Low complexity" evidence="5">
    <location>
        <begin position="8"/>
        <end position="17"/>
    </location>
</feature>
<evidence type="ECO:0008006" key="9">
    <source>
        <dbReference type="Google" id="ProtNLM"/>
    </source>
</evidence>
<evidence type="ECO:0000256" key="5">
    <source>
        <dbReference type="SAM" id="MobiDB-lite"/>
    </source>
</evidence>
<dbReference type="Pfam" id="PF04750">
    <property type="entry name" value="Far-17a_AIG1"/>
    <property type="match status" value="1"/>
</dbReference>
<evidence type="ECO:0000256" key="1">
    <source>
        <dbReference type="ARBA" id="ARBA00004127"/>
    </source>
</evidence>
<feature type="transmembrane region" description="Helical" evidence="6">
    <location>
        <begin position="162"/>
        <end position="181"/>
    </location>
</feature>
<evidence type="ECO:0000256" key="6">
    <source>
        <dbReference type="SAM" id="Phobius"/>
    </source>
</evidence>